<feature type="domain" description="Acid ceramidase N-terminal" evidence="2">
    <location>
        <begin position="81"/>
        <end position="141"/>
    </location>
</feature>
<proteinExistence type="predicted"/>
<protein>
    <recommendedName>
        <fullName evidence="1">ceramidase</fullName>
        <ecNumber evidence="1">3.5.1.23</ecNumber>
    </recommendedName>
</protein>
<sequence>HRHKRQGPGLISDSHHRHHTNLIIHPQTLATTAAPSKVMLESGSDMDYSVIKPSKPFDSLQGTLHENHTAFQTMLTLKPDDIPIYKVDMGKPAEERYIELAKDLAPKIREVSPLFDEVIEATVPRGMSGLAKFTSRFTLRKVFDPEQTKEIKSIAEVAGIPVHQLMALNTFLDLMLGCTSGAALVKNDSKRKIGGGNPDHLMHFRTLEWGMDILRDILVIIEYVNTNNGSNEVIARSVTYAGFVGMLTGVRHQIKVLFGLRESVPSMLRRIILNEDISFKNTKAYDTKDPDPREDSRKLTPITSIGKKLASSDASPCYLTLCDGREVVNILKDLHDGKIKTSSVFQIQCNHDPDHRRCCGRMTVRHGADPVQGKLMESEDWIGVSVDRQNAFHDKWIEHVRAITNGNDITWAKQNSCCTDLELDAEASKSGEMTGVDEAKLREWIASYPTTNESTHFMCIMDPLNGEIRWISRGPDPLAMFEFGDEVYLHAVGALGGEHLQRSFFSAFQERPSTISPSKRRPEEGSAVQHHNPNFMIEILKLPHCNDHKLPRRDFFPSQLLSKPNQKTAEMPASAPALALNQGPMTNEVLRGIFASDQDMYPAPLTWDRLRSWTTAAPELATCFYLSADAVENDDTQTLVGAVISLPILAPAWRDLLAGEVKEVDVDAGTMFPRDGAEHPEVGLHVFHVERFDVPEARGKVRGFAETSMQAVVAAAERKGWSIIGYSALTATPEGRRCFEKMGFEATGYEEFWVDDGRKGVQLVTITADTAPEKREVREAATVRGQARMLVKHLHPVTDA</sequence>
<dbReference type="Pfam" id="PF15508">
    <property type="entry name" value="NAAA-beta"/>
    <property type="match status" value="1"/>
</dbReference>
<name>A0AAI9U2D3_9PEZI</name>
<dbReference type="SUPFAM" id="SSF55729">
    <property type="entry name" value="Acyl-CoA N-acyltransferases (Nat)"/>
    <property type="match status" value="1"/>
</dbReference>
<feature type="non-terminal residue" evidence="3">
    <location>
        <position position="1"/>
    </location>
</feature>
<dbReference type="InterPro" id="IPR016181">
    <property type="entry name" value="Acyl_CoA_acyltransferase"/>
</dbReference>
<gene>
    <name evidence="3" type="ORF">CMEL01_07716</name>
</gene>
<dbReference type="GO" id="GO:0017040">
    <property type="term" value="F:N-acylsphingosine amidohydrolase activity"/>
    <property type="evidence" value="ECO:0007669"/>
    <property type="project" value="UniProtKB-EC"/>
</dbReference>
<dbReference type="Gene3D" id="3.40.630.30">
    <property type="match status" value="1"/>
</dbReference>
<evidence type="ECO:0000259" key="2">
    <source>
        <dbReference type="Pfam" id="PF15508"/>
    </source>
</evidence>
<dbReference type="AlphaFoldDB" id="A0AAI9U2D3"/>
<organism evidence="3 4">
    <name type="scientific">Colletotrichum melonis</name>
    <dbReference type="NCBI Taxonomy" id="1209925"/>
    <lineage>
        <taxon>Eukaryota</taxon>
        <taxon>Fungi</taxon>
        <taxon>Dikarya</taxon>
        <taxon>Ascomycota</taxon>
        <taxon>Pezizomycotina</taxon>
        <taxon>Sordariomycetes</taxon>
        <taxon>Hypocreomycetidae</taxon>
        <taxon>Glomerellales</taxon>
        <taxon>Glomerellaceae</taxon>
        <taxon>Colletotrichum</taxon>
        <taxon>Colletotrichum acutatum species complex</taxon>
    </lineage>
</organism>
<dbReference type="PANTHER" id="PTHR28583:SF1">
    <property type="entry name" value="ACID CERAMIDASE"/>
    <property type="match status" value="1"/>
</dbReference>
<evidence type="ECO:0000256" key="1">
    <source>
        <dbReference type="ARBA" id="ARBA00011891"/>
    </source>
</evidence>
<dbReference type="InterPro" id="IPR029130">
    <property type="entry name" value="Acid_ceramidase_N"/>
</dbReference>
<dbReference type="Proteomes" id="UP001239795">
    <property type="component" value="Unassembled WGS sequence"/>
</dbReference>
<reference evidence="3 4" key="1">
    <citation type="submission" date="2016-10" db="EMBL/GenBank/DDBJ databases">
        <title>The genome sequence of Colletotrichum fioriniae PJ7.</title>
        <authorList>
            <person name="Baroncelli R."/>
        </authorList>
    </citation>
    <scope>NUCLEOTIDE SEQUENCE [LARGE SCALE GENOMIC DNA]</scope>
    <source>
        <strain evidence="3">Col 31</strain>
    </source>
</reference>
<comment type="caution">
    <text evidence="3">The sequence shown here is derived from an EMBL/GenBank/DDBJ whole genome shotgun (WGS) entry which is preliminary data.</text>
</comment>
<evidence type="ECO:0000313" key="3">
    <source>
        <dbReference type="EMBL" id="KAK1450380.1"/>
    </source>
</evidence>
<keyword evidence="4" id="KW-1185">Reference proteome</keyword>
<dbReference type="EMBL" id="MLGG01000057">
    <property type="protein sequence ID" value="KAK1450380.1"/>
    <property type="molecule type" value="Genomic_DNA"/>
</dbReference>
<dbReference type="PANTHER" id="PTHR28583">
    <property type="entry name" value="ACID AMIDASE"/>
    <property type="match status" value="1"/>
</dbReference>
<evidence type="ECO:0000313" key="4">
    <source>
        <dbReference type="Proteomes" id="UP001239795"/>
    </source>
</evidence>
<accession>A0AAI9U2D3</accession>
<dbReference type="EC" id="3.5.1.23" evidence="1"/>